<feature type="signal peptide" evidence="2">
    <location>
        <begin position="1"/>
        <end position="26"/>
    </location>
</feature>
<organism evidence="3 4">
    <name type="scientific">Cupriavidus respiraculi</name>
    <dbReference type="NCBI Taxonomy" id="195930"/>
    <lineage>
        <taxon>Bacteria</taxon>
        <taxon>Pseudomonadati</taxon>
        <taxon>Pseudomonadota</taxon>
        <taxon>Betaproteobacteria</taxon>
        <taxon>Burkholderiales</taxon>
        <taxon>Burkholderiaceae</taxon>
        <taxon>Cupriavidus</taxon>
    </lineage>
</organism>
<proteinExistence type="inferred from homology"/>
<protein>
    <recommendedName>
        <fullName evidence="5">Extra-cytoplasmic solute receptor</fullName>
    </recommendedName>
</protein>
<evidence type="ECO:0000256" key="1">
    <source>
        <dbReference type="ARBA" id="ARBA00006987"/>
    </source>
</evidence>
<dbReference type="CDD" id="cd07012">
    <property type="entry name" value="PBP2_Bug_TTT"/>
    <property type="match status" value="1"/>
</dbReference>
<dbReference type="Gene3D" id="3.40.190.150">
    <property type="entry name" value="Bordetella uptake gene, domain 1"/>
    <property type="match status" value="1"/>
</dbReference>
<keyword evidence="4" id="KW-1185">Reference proteome</keyword>
<evidence type="ECO:0000256" key="2">
    <source>
        <dbReference type="SAM" id="SignalP"/>
    </source>
</evidence>
<dbReference type="InterPro" id="IPR005064">
    <property type="entry name" value="BUG"/>
</dbReference>
<feature type="chain" id="PRO_5046649589" description="Extra-cytoplasmic solute receptor" evidence="2">
    <location>
        <begin position="27"/>
        <end position="327"/>
    </location>
</feature>
<dbReference type="EMBL" id="CAJZAH010000001">
    <property type="protein sequence ID" value="CAG9169028.1"/>
    <property type="molecule type" value="Genomic_DNA"/>
</dbReference>
<dbReference type="RefSeq" id="WP_224040472.1">
    <property type="nucleotide sequence ID" value="NZ_CAJZAH010000001.1"/>
</dbReference>
<dbReference type="Proteomes" id="UP000721236">
    <property type="component" value="Unassembled WGS sequence"/>
</dbReference>
<dbReference type="Pfam" id="PF03401">
    <property type="entry name" value="TctC"/>
    <property type="match status" value="1"/>
</dbReference>
<evidence type="ECO:0008006" key="5">
    <source>
        <dbReference type="Google" id="ProtNLM"/>
    </source>
</evidence>
<comment type="similarity">
    <text evidence="1">Belongs to the UPF0065 (bug) family.</text>
</comment>
<gene>
    <name evidence="3" type="ORF">LMG21510_01318</name>
</gene>
<reference evidence="3 4" key="1">
    <citation type="submission" date="2021-08" db="EMBL/GenBank/DDBJ databases">
        <authorList>
            <person name="Peeters C."/>
        </authorList>
    </citation>
    <scope>NUCLEOTIDE SEQUENCE [LARGE SCALE GENOMIC DNA]</scope>
    <source>
        <strain evidence="3 4">LMG 21510</strain>
    </source>
</reference>
<accession>A0ABM8WNN2</accession>
<evidence type="ECO:0000313" key="3">
    <source>
        <dbReference type="EMBL" id="CAG9169028.1"/>
    </source>
</evidence>
<sequence length="327" mass="34017">MRHARRHFVGATLLLLGLGAASAAVAAPYPSKPITMVVAYPPGGDTDAMARMYADKLSARLKQPVIVENRPGAGGVVGNTYVGRAAPDGYTLLFTPNPFTVAPMVLRLAPANSYDPLNGFTPVAQTGTQAVILVAHPSAGVKTAKEMIAAAKAGKSFTYGSPGAGSPMHIAGEWLNRAAGVQIQHVPYRGVAPAVNDVVAGHVNFAYVTLGPVAQYINTGKLIALAVTDARRTPLLPNVPTLAELGYKDVVVGAWHGVMAPKGTPADIVKVLNDQLNDIVKMPEIAEKMATFGAAPVGGAPAVLDRVNASDYERLGKVIKEFGITAE</sequence>
<name>A0ABM8WNN2_9BURK</name>
<comment type="caution">
    <text evidence="3">The sequence shown here is derived from an EMBL/GenBank/DDBJ whole genome shotgun (WGS) entry which is preliminary data.</text>
</comment>
<dbReference type="Gene3D" id="3.40.190.10">
    <property type="entry name" value="Periplasmic binding protein-like II"/>
    <property type="match status" value="1"/>
</dbReference>
<dbReference type="InterPro" id="IPR042100">
    <property type="entry name" value="Bug_dom1"/>
</dbReference>
<keyword evidence="2" id="KW-0732">Signal</keyword>
<dbReference type="PANTHER" id="PTHR42928">
    <property type="entry name" value="TRICARBOXYLATE-BINDING PROTEIN"/>
    <property type="match status" value="1"/>
</dbReference>
<evidence type="ECO:0000313" key="4">
    <source>
        <dbReference type="Proteomes" id="UP000721236"/>
    </source>
</evidence>
<dbReference type="SUPFAM" id="SSF53850">
    <property type="entry name" value="Periplasmic binding protein-like II"/>
    <property type="match status" value="1"/>
</dbReference>
<dbReference type="PIRSF" id="PIRSF017082">
    <property type="entry name" value="YflP"/>
    <property type="match status" value="1"/>
</dbReference>
<dbReference type="PANTHER" id="PTHR42928:SF5">
    <property type="entry name" value="BLR1237 PROTEIN"/>
    <property type="match status" value="1"/>
</dbReference>